<dbReference type="AlphaFoldDB" id="A0A6P8I5P3"/>
<dbReference type="RefSeq" id="XP_031563258.1">
    <property type="nucleotide sequence ID" value="XM_031707398.1"/>
</dbReference>
<dbReference type="GeneID" id="116298828"/>
<evidence type="ECO:0000313" key="2">
    <source>
        <dbReference type="Proteomes" id="UP000515163"/>
    </source>
</evidence>
<name>A0A6P8I5P3_ACTTE</name>
<reference evidence="3" key="1">
    <citation type="submission" date="2025-08" db="UniProtKB">
        <authorList>
            <consortium name="RefSeq"/>
        </authorList>
    </citation>
    <scope>IDENTIFICATION</scope>
    <source>
        <tissue evidence="3">Tentacle</tissue>
    </source>
</reference>
<dbReference type="Proteomes" id="UP000515163">
    <property type="component" value="Unplaced"/>
</dbReference>
<evidence type="ECO:0000256" key="1">
    <source>
        <dbReference type="SAM" id="Phobius"/>
    </source>
</evidence>
<evidence type="ECO:0000313" key="3">
    <source>
        <dbReference type="RefSeq" id="XP_031563258.1"/>
    </source>
</evidence>
<dbReference type="OrthoDB" id="10326666at2759"/>
<keyword evidence="1" id="KW-1133">Transmembrane helix</keyword>
<protein>
    <submittedName>
        <fullName evidence="3">Uncharacterized protein LOC116298828</fullName>
    </submittedName>
</protein>
<dbReference type="InParanoid" id="A0A6P8I5P3"/>
<keyword evidence="2" id="KW-1185">Reference proteome</keyword>
<sequence length="161" mass="17991">MKDNLTDNLLPKILQYCKQKKTASHILNDMDAAISLGEIPEKECQERASLYMVANHILKKGGGRKGSSSELLLKLVKGGESMEDIIKNTVTPTIILGGDSMSQIDVMCVAAEKEVICEMSGKGRIAEAVVLLVCVYFVFNFDYLKKFDDFFPKHYVAIFKY</sequence>
<dbReference type="KEGG" id="aten:116298828"/>
<organism evidence="2 3">
    <name type="scientific">Actinia tenebrosa</name>
    <name type="common">Australian red waratah sea anemone</name>
    <dbReference type="NCBI Taxonomy" id="6105"/>
    <lineage>
        <taxon>Eukaryota</taxon>
        <taxon>Metazoa</taxon>
        <taxon>Cnidaria</taxon>
        <taxon>Anthozoa</taxon>
        <taxon>Hexacorallia</taxon>
        <taxon>Actiniaria</taxon>
        <taxon>Actiniidae</taxon>
        <taxon>Actinia</taxon>
    </lineage>
</organism>
<proteinExistence type="predicted"/>
<keyword evidence="1" id="KW-0812">Transmembrane</keyword>
<accession>A0A6P8I5P3</accession>
<gene>
    <name evidence="3" type="primary">LOC116298828</name>
</gene>
<keyword evidence="1" id="KW-0472">Membrane</keyword>
<feature type="transmembrane region" description="Helical" evidence="1">
    <location>
        <begin position="125"/>
        <end position="144"/>
    </location>
</feature>